<reference evidence="4" key="1">
    <citation type="journal article" date="2020" name="Fungal Divers.">
        <title>Resolving the Mortierellaceae phylogeny through synthesis of multi-gene phylogenetics and phylogenomics.</title>
        <authorList>
            <person name="Vandepol N."/>
            <person name="Liber J."/>
            <person name="Desiro A."/>
            <person name="Na H."/>
            <person name="Kennedy M."/>
            <person name="Barry K."/>
            <person name="Grigoriev I.V."/>
            <person name="Miller A.N."/>
            <person name="O'Donnell K."/>
            <person name="Stajich J.E."/>
            <person name="Bonito G."/>
        </authorList>
    </citation>
    <scope>NUCLEOTIDE SEQUENCE</scope>
    <source>
        <strain evidence="4">REB-010B</strain>
    </source>
</reference>
<evidence type="ECO:0000256" key="2">
    <source>
        <dbReference type="SAM" id="MobiDB-lite"/>
    </source>
</evidence>
<feature type="compositionally biased region" description="Low complexity" evidence="2">
    <location>
        <begin position="54"/>
        <end position="69"/>
    </location>
</feature>
<gene>
    <name evidence="4" type="ORF">BGZ99_007065</name>
</gene>
<evidence type="ECO:0000313" key="5">
    <source>
        <dbReference type="Proteomes" id="UP000738325"/>
    </source>
</evidence>
<dbReference type="SUPFAM" id="SSF50729">
    <property type="entry name" value="PH domain-like"/>
    <property type="match status" value="1"/>
</dbReference>
<dbReference type="PROSITE" id="PS50003">
    <property type="entry name" value="PH_DOMAIN"/>
    <property type="match status" value="1"/>
</dbReference>
<feature type="compositionally biased region" description="Low complexity" evidence="2">
    <location>
        <begin position="37"/>
        <end position="46"/>
    </location>
</feature>
<feature type="domain" description="PH" evidence="3">
    <location>
        <begin position="424"/>
        <end position="532"/>
    </location>
</feature>
<dbReference type="EMBL" id="JAAAIP010000005">
    <property type="protein sequence ID" value="KAG0330204.1"/>
    <property type="molecule type" value="Genomic_DNA"/>
</dbReference>
<evidence type="ECO:0000313" key="4">
    <source>
        <dbReference type="EMBL" id="KAG0330204.1"/>
    </source>
</evidence>
<dbReference type="InterPro" id="IPR001849">
    <property type="entry name" value="PH_domain"/>
</dbReference>
<proteinExistence type="predicted"/>
<feature type="region of interest" description="Disordered" evidence="2">
    <location>
        <begin position="535"/>
        <end position="564"/>
    </location>
</feature>
<dbReference type="SMART" id="SM00233">
    <property type="entry name" value="PH"/>
    <property type="match status" value="1"/>
</dbReference>
<dbReference type="SUPFAM" id="SSF103657">
    <property type="entry name" value="BAR/IMD domain-like"/>
    <property type="match status" value="1"/>
</dbReference>
<dbReference type="PANTHER" id="PTHR31941:SF1">
    <property type="entry name" value="CYTOSKELETAL SIGNALING PROTEIN SLM1"/>
    <property type="match status" value="1"/>
</dbReference>
<dbReference type="OrthoDB" id="5598057at2759"/>
<dbReference type="Gene3D" id="2.30.29.30">
    <property type="entry name" value="Pleckstrin-homology domain (PH domain)/Phosphotyrosine-binding domain (PTB)"/>
    <property type="match status" value="1"/>
</dbReference>
<comment type="caution">
    <text evidence="4">The sequence shown here is derived from an EMBL/GenBank/DDBJ whole genome shotgun (WGS) entry which is preliminary data.</text>
</comment>
<dbReference type="InterPro" id="IPR027267">
    <property type="entry name" value="AH/BAR_dom_sf"/>
</dbReference>
<feature type="compositionally biased region" description="Polar residues" evidence="2">
    <location>
        <begin position="76"/>
        <end position="104"/>
    </location>
</feature>
<dbReference type="Proteomes" id="UP000738325">
    <property type="component" value="Unassembled WGS sequence"/>
</dbReference>
<dbReference type="InterPro" id="IPR046869">
    <property type="entry name" value="SLM1/RGC1-like_PH"/>
</dbReference>
<keyword evidence="1" id="KW-0597">Phosphoprotein</keyword>
<sequence length="675" mass="72232">MEKEKKNAFGKAFSRTFSRKSAAPASTPAPAPPAAAPIPASTVAASAPPPQELPAAASHPAAQSSSVAPITIPAHNATTTSAPDSANHPHLTSPTQVHYESSPTRMHHETSPLSPTNNNSHSMHLREGTGLSNSSTMSRQGLAGEDAEGLNPAEILFNRLAAFKGVVKNLQQYFDEVAQVEQGSSKAMNKTSGVLVVPFKDGQQFLGKGGLQDVYVGLRDAAKTRSEQHASTARFVEETIVKNLRRLKQDIKAKIKALKSDATLHSNKVVKEREATQEKISALAKAIAVFDLSGLYQPDMEKMGSDPYVINLAVKRQLVKQVNEENLFARALKQCQDEIKTFEAYIIKEVKQILTAFSDYQLQSATTTFTQAWAPTQMALNVIQEDSEWNNFLERNGHRLFPSDLVDANPEELDYPCKDSPYVVPVKTAHLSRQSSVLKSWKEGYVVLTLAGWLHIFGSSDLEKDPVPDHSIYIPTATLGPHTEPGQKQHVFSLDGKGKGGLLHRDNQTFTLRAHSREEMLEWWTEISKRAAASTFREPGDGSVSRSGSVLHSPSAVHPASPEQSHAQIDTVAAAASPTIQHANLAASPTFAPASAVTAPHVEPTVTAPHVEPVGTTEAAPIATTATDVPAVAPEATPVATLEATPVAAPIVATPAPEPTHVVSVGHAAAPAVVP</sequence>
<dbReference type="InterPro" id="IPR011993">
    <property type="entry name" value="PH-like_dom_sf"/>
</dbReference>
<evidence type="ECO:0000256" key="1">
    <source>
        <dbReference type="ARBA" id="ARBA00022553"/>
    </source>
</evidence>
<name>A0A9P6V0N3_9FUNG</name>
<feature type="compositionally biased region" description="Pro residues" evidence="2">
    <location>
        <begin position="27"/>
        <end position="36"/>
    </location>
</feature>
<keyword evidence="5" id="KW-1185">Reference proteome</keyword>
<dbReference type="Pfam" id="PF20400">
    <property type="entry name" value="BAR_4"/>
    <property type="match status" value="1"/>
</dbReference>
<evidence type="ECO:0000259" key="3">
    <source>
        <dbReference type="PROSITE" id="PS50003"/>
    </source>
</evidence>
<feature type="compositionally biased region" description="Polar residues" evidence="2">
    <location>
        <begin position="111"/>
        <end position="122"/>
    </location>
</feature>
<dbReference type="Pfam" id="PF20399">
    <property type="entry name" value="PH_20"/>
    <property type="match status" value="1"/>
</dbReference>
<feature type="compositionally biased region" description="Polar residues" evidence="2">
    <location>
        <begin position="130"/>
        <end position="139"/>
    </location>
</feature>
<dbReference type="AlphaFoldDB" id="A0A9P6V0N3"/>
<organism evidence="4 5">
    <name type="scientific">Dissophora globulifera</name>
    <dbReference type="NCBI Taxonomy" id="979702"/>
    <lineage>
        <taxon>Eukaryota</taxon>
        <taxon>Fungi</taxon>
        <taxon>Fungi incertae sedis</taxon>
        <taxon>Mucoromycota</taxon>
        <taxon>Mortierellomycotina</taxon>
        <taxon>Mortierellomycetes</taxon>
        <taxon>Mortierellales</taxon>
        <taxon>Mortierellaceae</taxon>
        <taxon>Dissophora</taxon>
    </lineage>
</organism>
<dbReference type="Gene3D" id="1.20.1270.60">
    <property type="entry name" value="Arfaptin homology (AH) domain/BAR domain"/>
    <property type="match status" value="1"/>
</dbReference>
<dbReference type="PANTHER" id="PTHR31941">
    <property type="entry name" value="CYTOSKELETAL SIGNALING PROTEIN SLM1"/>
    <property type="match status" value="1"/>
</dbReference>
<dbReference type="InterPro" id="IPR046868">
    <property type="entry name" value="BAR_4"/>
</dbReference>
<feature type="region of interest" description="Disordered" evidence="2">
    <location>
        <begin position="1"/>
        <end position="145"/>
    </location>
</feature>
<accession>A0A9P6V0N3</accession>
<protein>
    <recommendedName>
        <fullName evidence="3">PH domain-containing protein</fullName>
    </recommendedName>
</protein>